<dbReference type="InterPro" id="IPR032675">
    <property type="entry name" value="LRR_dom_sf"/>
</dbReference>
<organism evidence="2 3">
    <name type="scientific">Brassica napus</name>
    <name type="common">Rape</name>
    <dbReference type="NCBI Taxonomy" id="3708"/>
    <lineage>
        <taxon>Eukaryota</taxon>
        <taxon>Viridiplantae</taxon>
        <taxon>Streptophyta</taxon>
        <taxon>Embryophyta</taxon>
        <taxon>Tracheophyta</taxon>
        <taxon>Spermatophyta</taxon>
        <taxon>Magnoliopsida</taxon>
        <taxon>eudicotyledons</taxon>
        <taxon>Gunneridae</taxon>
        <taxon>Pentapetalae</taxon>
        <taxon>rosids</taxon>
        <taxon>malvids</taxon>
        <taxon>Brassicales</taxon>
        <taxon>Brassicaceae</taxon>
        <taxon>Brassiceae</taxon>
        <taxon>Brassica</taxon>
    </lineage>
</organism>
<feature type="domain" description="F-box" evidence="1">
    <location>
        <begin position="2120"/>
        <end position="2156"/>
    </location>
</feature>
<reference evidence="2 3" key="1">
    <citation type="submission" date="2021-05" db="EMBL/GenBank/DDBJ databases">
        <title>Genome Assembly of Synthetic Allotetraploid Brassica napus Reveals Homoeologous Exchanges between Subgenomes.</title>
        <authorList>
            <person name="Davis J.T."/>
        </authorList>
    </citation>
    <scope>NUCLEOTIDE SEQUENCE [LARGE SCALE GENOMIC DNA]</scope>
    <source>
        <strain evidence="3">cv. Da-Ae</strain>
        <tissue evidence="2">Seedling</tissue>
    </source>
</reference>
<dbReference type="InterPro" id="IPR050232">
    <property type="entry name" value="FBL13/AtMIF1-like"/>
</dbReference>
<dbReference type="SMART" id="SM00579">
    <property type="entry name" value="FBD"/>
    <property type="match status" value="6"/>
</dbReference>
<gene>
    <name evidence="2" type="ORF">HID58_050896</name>
</gene>
<dbReference type="Proteomes" id="UP000824890">
    <property type="component" value="Unassembled WGS sequence"/>
</dbReference>
<comment type="caution">
    <text evidence="2">The sequence shown here is derived from an EMBL/GenBank/DDBJ whole genome shotgun (WGS) entry which is preliminary data.</text>
</comment>
<proteinExistence type="predicted"/>
<dbReference type="CDD" id="cd22160">
    <property type="entry name" value="F-box_AtFBL13-like"/>
    <property type="match status" value="5"/>
</dbReference>
<keyword evidence="3" id="KW-1185">Reference proteome</keyword>
<dbReference type="PANTHER" id="PTHR31900">
    <property type="entry name" value="F-BOX/RNI SUPERFAMILY PROTEIN-RELATED"/>
    <property type="match status" value="1"/>
</dbReference>
<dbReference type="InterPro" id="IPR024593">
    <property type="entry name" value="DUF3444"/>
</dbReference>
<dbReference type="InterPro" id="IPR053781">
    <property type="entry name" value="F-box_AtFBL13-like"/>
</dbReference>
<evidence type="ECO:0000259" key="1">
    <source>
        <dbReference type="PROSITE" id="PS50181"/>
    </source>
</evidence>
<accession>A0ABQ8A7F2</accession>
<evidence type="ECO:0000313" key="3">
    <source>
        <dbReference type="Proteomes" id="UP000824890"/>
    </source>
</evidence>
<dbReference type="PROSITE" id="PS51808">
    <property type="entry name" value="CHCH"/>
    <property type="match status" value="2"/>
</dbReference>
<dbReference type="Gene3D" id="3.80.10.10">
    <property type="entry name" value="Ribonuclease Inhibitor"/>
    <property type="match status" value="5"/>
</dbReference>
<dbReference type="InterPro" id="IPR006566">
    <property type="entry name" value="FBD"/>
</dbReference>
<dbReference type="EMBL" id="JAGKQM010000013">
    <property type="protein sequence ID" value="KAH0888467.1"/>
    <property type="molecule type" value="Genomic_DNA"/>
</dbReference>
<sequence>MNMVKMDLGDEYIFSVLTPFGFFPLGPSPIYKQFLTPGGTGDVPPPLRCDCSNSWQQGTSNSVRHIAVSTRRLMQGKVTLQYVILLILHSICLDIVHPCRLVSKDTGNTSAASLFRGYVKVERLTMADHNEFIITTPSQVVQLALEFVSPAFLNFGGVKFLAPSVPRNFNGLSHPLPACTATILMLLMTIANDTAEGLFDGFDWEMTNLHNISACEAGSVGSIVTGAAPSGADNIRSLQLEQLPRWPRKHGWHRQAVSETLIKGTGTAALYSASDETVHSPRLSCVGDKRKRNEHDGSNGDTAGLKSNDFEKLRKEVNFLVGQTWALYDQVDGMPRLYARIRKVAAPIFELRITNLEPDPDDEREILWFEQDLPISAGQFRLGKNEDMKDISMFSHVIHCKEGGNTGHLTVSPRKGETWALFKNWDIINWSSEPDSHGSYKYDIVEILSDTTDGADGVSVAFLHKAKGFASVFFRMGTGDDSDIVQILPQDIYQFSHMIPSFKLTGFEAKGLPKDAYELDQAALPATTVQEKPVPSHLIPVPKPEALCLPSSEGKVIKTGQFWAFGGNYDDTPRYYGRIQKITVNQTFEQTAETKVHVCRLKATSFPQNVIKWKDKSMPTSMDGNEFTILPKVGQLWVIYRLWAPHFGVGALDEHCLDFDMVQVLDDAFNYKVLALEQVLVTSEEKNKFFRAAKSRPSYCYDEDGPGVIFTIPQSKMLRFSHPIPASPVTKEVDGEMIVLSEVDKKALPYGFLTTDQAVRTSVLSSRWRHIWRWVPRLELDSFDFTNDKVCVEFIDKFLAFQGKYYLREFKLTIDHDFFDGEACLSIVDMRKLERFQVENRFRLNSIFYIATPLKLSLCEALVCLKLQFVRLYDLKSLSLPCLKIMFLEDVVLPSDAAAEELISCSPVLEVLKICLSKDDFVVALRVCSLSLKSFTLKRAEPVHADARAVIHSVVIDTPKLEYLSLMDYYELVSFESFEIISMAESVKVNLDFNFVMTREYFSGMEILYNLLKNFSRVGDVTMSWRTLQFIYVLYHKDPLPKFHALTRLRATMCLNTLPDLLPIVLETMPNLKHLSLELFRDLWLGRLSEFSTVLPRCLVSSLESVEMESPVTEIATELYLARYFMKNSTTLKKLVLRLNQSSTGEKHKPGVLEQLIKSPRRSTLCQLEVITVVPASEEDVYEEEEVVFLCAYYTFICLMMDISSKELLKREAVSENSMKGTGTAAFYSASAETVHSPRLSGVGDKRKRNEHGVSNDVSGGLKFNDFEKLRKEVNFLAGQTWAMYDKVDGMPRLYARIRKVSAPSFELRITHLEPDPDDEREILWFEQDLPVSAGQFRLGKNKNMKKDCSMFSHVIHCKEGGNTGHLTVSPRKGETWALFKNWDIINWSSEPDSHGSYKYDIVEILSDTTDGAEGQKALQVSSFEWELVMQTHFEWELVFKLTGFEAKGLPKDAYELDQAALPKTIEEKDVPSHLIPRLSDIRERFFKLVSSGHLVEITITRLGSMRMPVGCGTFSVPKSCSIFVPELLTHQIFPQASMDGNECTILPKIGQVWMIYTEWAPHYNLRALVSSEDKNHFFRAAKRRPSYCYEEDGTGVVFTIPQSKMLRFSHPLPVSRVIKEVDGEMEVLFEVDKKALGVSSSSVRQGEERVVVREEDRISSLPDPLLCHILSFLTIDEAVWTSVLSSRWRHLWRWVPRLELDSSYSYFPSDKVCVDFIDEFLAFQGKSYLREFKLTIDHDVFYSDVSLYEPCLGRVDMRKIERFQVENRFEKLSVDNIATPLTLSACEAMVCLKLHFVRLNEFVSLSLPCLKIMYLEDVVLPSDAAAEACDLLLSVLKISLSRDDVVVALRVCSASLKSFTLKGVERCYVCGHYSVLIDAPKLEYLSLMDYYHFRSFEITSAAESFKVDIDVEFMLIKGYLSETKMIYNLVKSFSGAEDMTISWKSLEFIYSSFHRMKRPPKLHDLTVLRATMCLNASPKLLPVVLESCPNLKHLTLELVIDDDADAGSTKLSTVLPRCLVSSLESVEMECPVTEKATELKLARYFVKNSTTLKKLVLRLNDCTLKPCVLEQLVKSSRHYGLSQFEVIPVVPTPNPWPEGLGVSSSSVREEGERVVIRGEDMISSLPEPLLCHILSFLTTEQAVQTSVLSSRWRHIWRWVPRLELDSSDFTDDQVCVYFIDKFLAFQGKYYLREFKLTIDHDIFGGDASLYEPCLSKVDMRKLERFQVENTFGPVSFDDFPTPLTLSVCEALVCLKLHYVRLNDDLKSLSLPCLKIMFLEDVVMPSDAAAEALISCSPVLEVLKICLSKDDFVVALRVCSPSLKSFTLKGVERCYVCRHYSVLIDAPKLEYLSLMDYYHFRSFEITSAAESFKVDIDVDFAEKSNFMLEMMIIYSFLNNFSGVKDMTMSWRTLQFIYEIHRMSTLPKFHDLTRLRATACLNASPELLPMLLEICPNLKHLTLELFIDYPVASIAGLSTVRLPPCLVSSLESVEIESPVTEEATELDLARCFMRNSTTLKKLVLRLNESTGVKHKPCDLEQLLEFSKRYGLSQFEVLPVVPTPNPLPEEYVYVKSHRLGVYSSSVREGGERAVVRGEDLISLLPEPLLCHILSFLTTEQAVWTSVLSSRWRNIWKWVPRLELDSFDFTNDKVCVDFIHKFLALQGKPYLREFKLTIDHDVFGSEASLYEPCLGRVDMRKLERFQVENKFGRGGGFDDFRTPLTLKACEALVCLKLHFVSLNDDFESLSFPCLKIMFLEDVVLPSDAAAEALISSSPVLEVLKICLSRDDFVVALRVCSPSLKSFTLKRVEPIYPRGHSVLIDAPKLEYLSLVDYYHFRSFEIISKAESFKVDVDVEFELLTDYLAEKKIVYNLLDNFSGVKDMTMSWKTLQFIYSSHETNPLPKFRGLTRLRATMRLNASPELLPVVLESCPNLKHLTLELFFDYPIRWLSELSTVLPSCLVSSLESVEMESPVTEVATELDLARYFMKNSTTLKKLVLRLDQSSGEQHKPGVLEQLKKYSRRYGLSRFEVLPVVPTPNPLPPGSGVSSRSAREGEERAVISGEEDRISVLPDPLLCHILSFLTTEQAVWTSVLSSRWRYLWKWVPRLELDSFDFTNDKVCVDFIDKFLAFQGKSYLREFKLTIDHDVSNSNLSLYGPCLGRVVDMRKLERFQVENEFEHGGIVYIRFTLSASEALVSLKLHSVWLNGFKSLSFPSLKIMFLEDVGLPSDAAAEELISCSPVLQVLKICLCKYDSVVALRVCSLSLKSFTLKRMEPRYSRGHSVLIDAPKLGCLSLTDYYHFSSFEITSVADSFKVDIDVEFELMSDYLMEMKIIYNLLKNFSGVTKMTISWKTLEFIYSFHQTNPVPKFHDLTCLRAIMCLNASPKLLPIVLESCPNLKHLTLFIHSSPLTNFLPKFHGLTRLRATMCLNASPELLPIVLESCPNVKHFDIEVIARLSTVLSRCLVSSLESVEMECPVTEIATELDLARYFMKNSTTLKKLVLRLNQSSTGEKHRPGVLDQLIESPRLSSLCQFEVIPVVPISESFVVFSLKVKEKAMQGGRSGTSGEDRISILPEPLLCHILTFLTTKESVRTSVLSSRWRDLWLWVPRLDLDKSDFSVENTCVSFIDKFLNFRGESYLRGFKLNTDHDDDESNSSVEACLTRVVNKCKIQHFEIKNYFGFCYLEMSLVFSMCDTLVSLKLSFVMMSDYDQSCSLPCLKSLHLEKVVFPSDETAEALISSSPVLKDLKMSQSEYDSVQVLRVRSKSLKSFTLERADPGRVENSLETVVVDTPGLQYLNLINYQYTSFQIVSLSESVKFDIDVVLSSTLNILTFVSHARDMTISRRTLEFIYYHLEINRRSKFHGLARLRATMFLNTSPAMLPVILEACPNLKHLTLELVHHFLVTEGTSRLLNLLPPSLISSLETVDIESPVTDKATELELVRYFLENSTRLKKIVLRLNQSCRKNHKPGFLKQLVEYPRCSGLCQFICSWKAMKHTQTKRSLHLLLSEEDMAIDTRIVLAELELLEKALATLPLDIEESTEKKDPSRSVRKKIAIDFTLWIFRIFRAMSSAVDATGNPIPTSAVLTASAKHIGLRCMPENVAFLKCKKNDPNPEKCLDKGRDVTRCVLGLLKDLHQKCQKEMDDYVGCMYYYTNEFDLCRKEQEAFEKQVFKDNEMTRFSLFDGSLISTEWISRNRFILFVRPSLLNLHIQQLMISESSS</sequence>
<name>A0ABQ8A7F2_BRANA</name>
<dbReference type="SUPFAM" id="SSF52047">
    <property type="entry name" value="RNI-like"/>
    <property type="match status" value="6"/>
</dbReference>
<dbReference type="SMART" id="SM00256">
    <property type="entry name" value="FBOX"/>
    <property type="match status" value="5"/>
</dbReference>
<protein>
    <recommendedName>
        <fullName evidence="1">F-box domain-containing protein</fullName>
    </recommendedName>
</protein>
<dbReference type="InterPro" id="IPR013101">
    <property type="entry name" value="LRR_PRU1-like"/>
</dbReference>
<dbReference type="Pfam" id="PF07723">
    <property type="entry name" value="LRR_2"/>
    <property type="match status" value="5"/>
</dbReference>
<dbReference type="Gene3D" id="1.20.1280.50">
    <property type="match status" value="1"/>
</dbReference>
<dbReference type="PANTHER" id="PTHR31900:SF25">
    <property type="entry name" value="FBD DOMAIN-CONTAINING PROTEIN"/>
    <property type="match status" value="1"/>
</dbReference>
<dbReference type="PROSITE" id="PS50181">
    <property type="entry name" value="FBOX"/>
    <property type="match status" value="1"/>
</dbReference>
<evidence type="ECO:0000313" key="2">
    <source>
        <dbReference type="EMBL" id="KAH0888467.1"/>
    </source>
</evidence>
<dbReference type="SUPFAM" id="SSF81383">
    <property type="entry name" value="F-box domain"/>
    <property type="match status" value="5"/>
</dbReference>
<dbReference type="Pfam" id="PF11926">
    <property type="entry name" value="DUF3444"/>
    <property type="match status" value="5"/>
</dbReference>
<dbReference type="Pfam" id="PF08387">
    <property type="entry name" value="FBD"/>
    <property type="match status" value="6"/>
</dbReference>
<dbReference type="Pfam" id="PF00646">
    <property type="entry name" value="F-box"/>
    <property type="match status" value="5"/>
</dbReference>
<dbReference type="InterPro" id="IPR001810">
    <property type="entry name" value="F-box_dom"/>
</dbReference>
<dbReference type="InterPro" id="IPR036047">
    <property type="entry name" value="F-box-like_dom_sf"/>
</dbReference>